<dbReference type="PANTHER" id="PTHR10083:SF374">
    <property type="entry name" value="BPTI_KUNITZ INHIBITOR DOMAIN-CONTAINING PROTEIN"/>
    <property type="match status" value="1"/>
</dbReference>
<dbReference type="GO" id="GO:0005615">
    <property type="term" value="C:extracellular space"/>
    <property type="evidence" value="ECO:0007669"/>
    <property type="project" value="TreeGrafter"/>
</dbReference>
<sequence length="149" mass="16211">MTTGNQLDPSRNETVGVACASSTYGGSRAASEILACQRNNVTKTMSLDETLASKRQQAAMFDDELCRSSLVIAVVTFLIGSTESFKPAEYCSYNIKQGDCDKGSQRYGFNSETQECVPFIFAGKNGNGNNFVTKAHCEQMCLGKQQTYP</sequence>
<feature type="domain" description="BPTI/Kunitz inhibitor" evidence="2">
    <location>
        <begin position="91"/>
        <end position="141"/>
    </location>
</feature>
<dbReference type="Pfam" id="PF00014">
    <property type="entry name" value="Kunitz_BPTI"/>
    <property type="match status" value="1"/>
</dbReference>
<proteinExistence type="predicted"/>
<dbReference type="PANTHER" id="PTHR10083">
    <property type="entry name" value="KUNITZ-TYPE PROTEASE INHIBITOR-RELATED"/>
    <property type="match status" value="1"/>
</dbReference>
<dbReference type="InterPro" id="IPR002223">
    <property type="entry name" value="Kunitz_BPTI"/>
</dbReference>
<dbReference type="OrthoDB" id="4473401at2759"/>
<protein>
    <recommendedName>
        <fullName evidence="2">BPTI/Kunitz inhibitor domain-containing protein</fullName>
    </recommendedName>
</protein>
<evidence type="ECO:0000259" key="2">
    <source>
        <dbReference type="PROSITE" id="PS50279"/>
    </source>
</evidence>
<dbReference type="GO" id="GO:0004867">
    <property type="term" value="F:serine-type endopeptidase inhibitor activity"/>
    <property type="evidence" value="ECO:0007669"/>
    <property type="project" value="InterPro"/>
</dbReference>
<organism evidence="3 4">
    <name type="scientific">Opisthorchis viverrini</name>
    <name type="common">Southeast Asian liver fluke</name>
    <dbReference type="NCBI Taxonomy" id="6198"/>
    <lineage>
        <taxon>Eukaryota</taxon>
        <taxon>Metazoa</taxon>
        <taxon>Spiralia</taxon>
        <taxon>Lophotrochozoa</taxon>
        <taxon>Platyhelminthes</taxon>
        <taxon>Trematoda</taxon>
        <taxon>Digenea</taxon>
        <taxon>Opisthorchiida</taxon>
        <taxon>Opisthorchiata</taxon>
        <taxon>Opisthorchiidae</taxon>
        <taxon>Opisthorchis</taxon>
    </lineage>
</organism>
<dbReference type="PRINTS" id="PR00759">
    <property type="entry name" value="BASICPTASE"/>
</dbReference>
<evidence type="ECO:0000313" key="4">
    <source>
        <dbReference type="Proteomes" id="UP000054324"/>
    </source>
</evidence>
<name>A0A074ZL17_OPIVI</name>
<gene>
    <name evidence="3" type="ORF">T265_05295</name>
</gene>
<dbReference type="InterPro" id="IPR050098">
    <property type="entry name" value="TFPI/VKTCI-like"/>
</dbReference>
<dbReference type="EMBL" id="KL596716">
    <property type="protein sequence ID" value="KER27741.1"/>
    <property type="molecule type" value="Genomic_DNA"/>
</dbReference>
<dbReference type="PROSITE" id="PS50279">
    <property type="entry name" value="BPTI_KUNITZ_2"/>
    <property type="match status" value="1"/>
</dbReference>
<dbReference type="RefSeq" id="XP_009168534.1">
    <property type="nucleotide sequence ID" value="XM_009170270.1"/>
</dbReference>
<accession>A0A074ZL17</accession>
<dbReference type="Gene3D" id="4.10.410.10">
    <property type="entry name" value="Pancreatic trypsin inhibitor Kunitz domain"/>
    <property type="match status" value="1"/>
</dbReference>
<dbReference type="CTD" id="20319477"/>
<dbReference type="GeneID" id="20319477"/>
<dbReference type="SMART" id="SM00131">
    <property type="entry name" value="KU"/>
    <property type="match status" value="1"/>
</dbReference>
<reference evidence="3 4" key="1">
    <citation type="submission" date="2013-11" db="EMBL/GenBank/DDBJ databases">
        <title>Opisthorchis viverrini - life in the bile duct.</title>
        <authorList>
            <person name="Young N.D."/>
            <person name="Nagarajan N."/>
            <person name="Lin S.J."/>
            <person name="Korhonen P.K."/>
            <person name="Jex A.R."/>
            <person name="Hall R.S."/>
            <person name="Safavi-Hemami H."/>
            <person name="Kaewkong W."/>
            <person name="Bertrand D."/>
            <person name="Gao S."/>
            <person name="Seet Q."/>
            <person name="Wongkham S."/>
            <person name="Teh B.T."/>
            <person name="Wongkham C."/>
            <person name="Intapan P.M."/>
            <person name="Maleewong W."/>
            <person name="Yang X."/>
            <person name="Hu M."/>
            <person name="Wang Z."/>
            <person name="Hofmann A."/>
            <person name="Sternberg P.W."/>
            <person name="Tan P."/>
            <person name="Wang J."/>
            <person name="Gasser R.B."/>
        </authorList>
    </citation>
    <scope>NUCLEOTIDE SEQUENCE [LARGE SCALE GENOMIC DNA]</scope>
</reference>
<dbReference type="KEGG" id="ovi:T265_05295"/>
<dbReference type="Proteomes" id="UP000054324">
    <property type="component" value="Unassembled WGS sequence"/>
</dbReference>
<evidence type="ECO:0000313" key="3">
    <source>
        <dbReference type="EMBL" id="KER27741.1"/>
    </source>
</evidence>
<evidence type="ECO:0000256" key="1">
    <source>
        <dbReference type="ARBA" id="ARBA00023157"/>
    </source>
</evidence>
<dbReference type="InterPro" id="IPR036880">
    <property type="entry name" value="Kunitz_BPTI_sf"/>
</dbReference>
<keyword evidence="1" id="KW-1015">Disulfide bond</keyword>
<keyword evidence="4" id="KW-1185">Reference proteome</keyword>
<dbReference type="AlphaFoldDB" id="A0A074ZL17"/>
<dbReference type="SUPFAM" id="SSF57362">
    <property type="entry name" value="BPTI-like"/>
    <property type="match status" value="1"/>
</dbReference>
<dbReference type="CDD" id="cd00109">
    <property type="entry name" value="Kunitz-type"/>
    <property type="match status" value="1"/>
</dbReference>